<dbReference type="EMBL" id="LUEZ02000041">
    <property type="protein sequence ID" value="RDB24694.1"/>
    <property type="molecule type" value="Genomic_DNA"/>
</dbReference>
<dbReference type="STRING" id="39966.A0A369JZ26"/>
<dbReference type="OrthoDB" id="3037028at2759"/>
<proteinExistence type="predicted"/>
<dbReference type="Proteomes" id="UP000076154">
    <property type="component" value="Unassembled WGS sequence"/>
</dbReference>
<protein>
    <submittedName>
        <fullName evidence="1">Uncharacterized protein</fullName>
    </submittedName>
</protein>
<comment type="caution">
    <text evidence="1">The sequence shown here is derived from an EMBL/GenBank/DDBJ whole genome shotgun (WGS) entry which is preliminary data.</text>
</comment>
<evidence type="ECO:0000313" key="1">
    <source>
        <dbReference type="EMBL" id="RDB24694.1"/>
    </source>
</evidence>
<organism evidence="1 2">
    <name type="scientific">Hypsizygus marmoreus</name>
    <name type="common">White beech mushroom</name>
    <name type="synonym">Agaricus marmoreus</name>
    <dbReference type="NCBI Taxonomy" id="39966"/>
    <lineage>
        <taxon>Eukaryota</taxon>
        <taxon>Fungi</taxon>
        <taxon>Dikarya</taxon>
        <taxon>Basidiomycota</taxon>
        <taxon>Agaricomycotina</taxon>
        <taxon>Agaricomycetes</taxon>
        <taxon>Agaricomycetidae</taxon>
        <taxon>Agaricales</taxon>
        <taxon>Tricholomatineae</taxon>
        <taxon>Lyophyllaceae</taxon>
        <taxon>Hypsizygus</taxon>
    </lineage>
</organism>
<keyword evidence="2" id="KW-1185">Reference proteome</keyword>
<accession>A0A369JZ26</accession>
<reference evidence="1" key="1">
    <citation type="submission" date="2018-04" db="EMBL/GenBank/DDBJ databases">
        <title>Whole genome sequencing of Hypsizygus marmoreus.</title>
        <authorList>
            <person name="Choi I.-G."/>
            <person name="Min B."/>
            <person name="Kim J.-G."/>
            <person name="Kim S."/>
            <person name="Oh Y.-L."/>
            <person name="Kong W.-S."/>
            <person name="Park H."/>
            <person name="Jeong J."/>
            <person name="Song E.-S."/>
        </authorList>
    </citation>
    <scope>NUCLEOTIDE SEQUENCE [LARGE SCALE GENOMIC DNA]</scope>
    <source>
        <strain evidence="1">51987-8</strain>
    </source>
</reference>
<sequence>MNSWIAGILLFDFTLRYIPRKDHASADGLSRCPAAPEDPMEDDDPDDWIDNAYGFSIALINWGHSPTIRTHACPSTEYYLPDIHSTRPSTFCISDEFLQRIQAFLTEPIRPPDMSELNFRHFVNYAGKFFVHADTLWRRDSHNRHKVVLHPDRCLDVLTNAHDELGYKGFFSI</sequence>
<name>A0A369JZ26_HYPMA</name>
<dbReference type="AlphaFoldDB" id="A0A369JZ26"/>
<gene>
    <name evidence="1" type="ORF">Hypma_008155</name>
</gene>
<dbReference type="InParanoid" id="A0A369JZ26"/>
<evidence type="ECO:0000313" key="2">
    <source>
        <dbReference type="Proteomes" id="UP000076154"/>
    </source>
</evidence>